<dbReference type="Proteomes" id="UP001055811">
    <property type="component" value="Linkage Group LG05"/>
</dbReference>
<evidence type="ECO:0000313" key="1">
    <source>
        <dbReference type="EMBL" id="KAI3738925.1"/>
    </source>
</evidence>
<gene>
    <name evidence="1" type="ORF">L2E82_29208</name>
</gene>
<dbReference type="EMBL" id="CM042013">
    <property type="protein sequence ID" value="KAI3738925.1"/>
    <property type="molecule type" value="Genomic_DNA"/>
</dbReference>
<evidence type="ECO:0000313" key="2">
    <source>
        <dbReference type="Proteomes" id="UP001055811"/>
    </source>
</evidence>
<comment type="caution">
    <text evidence="1">The sequence shown here is derived from an EMBL/GenBank/DDBJ whole genome shotgun (WGS) entry which is preliminary data.</text>
</comment>
<organism evidence="1 2">
    <name type="scientific">Cichorium intybus</name>
    <name type="common">Chicory</name>
    <dbReference type="NCBI Taxonomy" id="13427"/>
    <lineage>
        <taxon>Eukaryota</taxon>
        <taxon>Viridiplantae</taxon>
        <taxon>Streptophyta</taxon>
        <taxon>Embryophyta</taxon>
        <taxon>Tracheophyta</taxon>
        <taxon>Spermatophyta</taxon>
        <taxon>Magnoliopsida</taxon>
        <taxon>eudicotyledons</taxon>
        <taxon>Gunneridae</taxon>
        <taxon>Pentapetalae</taxon>
        <taxon>asterids</taxon>
        <taxon>campanulids</taxon>
        <taxon>Asterales</taxon>
        <taxon>Asteraceae</taxon>
        <taxon>Cichorioideae</taxon>
        <taxon>Cichorieae</taxon>
        <taxon>Cichoriinae</taxon>
        <taxon>Cichorium</taxon>
    </lineage>
</organism>
<reference evidence="1 2" key="2">
    <citation type="journal article" date="2022" name="Mol. Ecol. Resour.">
        <title>The genomes of chicory, endive, great burdock and yacon provide insights into Asteraceae paleo-polyploidization history and plant inulin production.</title>
        <authorList>
            <person name="Fan W."/>
            <person name="Wang S."/>
            <person name="Wang H."/>
            <person name="Wang A."/>
            <person name="Jiang F."/>
            <person name="Liu H."/>
            <person name="Zhao H."/>
            <person name="Xu D."/>
            <person name="Zhang Y."/>
        </authorList>
    </citation>
    <scope>NUCLEOTIDE SEQUENCE [LARGE SCALE GENOMIC DNA]</scope>
    <source>
        <strain evidence="2">cv. Punajuju</strain>
        <tissue evidence="1">Leaves</tissue>
    </source>
</reference>
<protein>
    <submittedName>
        <fullName evidence="1">Uncharacterized protein</fullName>
    </submittedName>
</protein>
<name>A0ACB9CXE9_CICIN</name>
<sequence>MSEIIEIPTTSFGGNSTTRRRRQQHHPSLLTRRRSLITRCRRHWREISTINNLAGTGIGSFNDRIRDALLGGSPFGHPLQHGFLTGLSLQPNGHDHGTEANAARVLVVSNDHIHRCLLLLLSRITVLIC</sequence>
<reference evidence="2" key="1">
    <citation type="journal article" date="2022" name="Mol. Ecol. Resour.">
        <title>The genomes of chicory, endive, great burdock and yacon provide insights into Asteraceae palaeo-polyploidization history and plant inulin production.</title>
        <authorList>
            <person name="Fan W."/>
            <person name="Wang S."/>
            <person name="Wang H."/>
            <person name="Wang A."/>
            <person name="Jiang F."/>
            <person name="Liu H."/>
            <person name="Zhao H."/>
            <person name="Xu D."/>
            <person name="Zhang Y."/>
        </authorList>
    </citation>
    <scope>NUCLEOTIDE SEQUENCE [LARGE SCALE GENOMIC DNA]</scope>
    <source>
        <strain evidence="2">cv. Punajuju</strain>
    </source>
</reference>
<keyword evidence="2" id="KW-1185">Reference proteome</keyword>
<proteinExistence type="predicted"/>
<accession>A0ACB9CXE9</accession>